<protein>
    <submittedName>
        <fullName evidence="2">Class I SAM-dependent methyltransferase</fullName>
        <ecNumber evidence="2">2.1.1.-</ecNumber>
    </submittedName>
</protein>
<organism evidence="2 3">
    <name type="scientific">Fictibacillus iocasae</name>
    <dbReference type="NCBI Taxonomy" id="2715437"/>
    <lineage>
        <taxon>Bacteria</taxon>
        <taxon>Bacillati</taxon>
        <taxon>Bacillota</taxon>
        <taxon>Bacilli</taxon>
        <taxon>Bacillales</taxon>
        <taxon>Fictibacillaceae</taxon>
        <taxon>Fictibacillus</taxon>
    </lineage>
</organism>
<dbReference type="SUPFAM" id="SSF53335">
    <property type="entry name" value="S-adenosyl-L-methionine-dependent methyltransferases"/>
    <property type="match status" value="1"/>
</dbReference>
<accession>A0ABW2NSK9</accession>
<dbReference type="EMBL" id="JBHTCP010000052">
    <property type="protein sequence ID" value="MFC7373465.1"/>
    <property type="molecule type" value="Genomic_DNA"/>
</dbReference>
<dbReference type="GO" id="GO:0032259">
    <property type="term" value="P:methylation"/>
    <property type="evidence" value="ECO:0007669"/>
    <property type="project" value="UniProtKB-KW"/>
</dbReference>
<evidence type="ECO:0000313" key="3">
    <source>
        <dbReference type="Proteomes" id="UP001596549"/>
    </source>
</evidence>
<comment type="caution">
    <text evidence="2">The sequence shown here is derived from an EMBL/GenBank/DDBJ whole genome shotgun (WGS) entry which is preliminary data.</text>
</comment>
<dbReference type="InterPro" id="IPR029063">
    <property type="entry name" value="SAM-dependent_MTases_sf"/>
</dbReference>
<proteinExistence type="predicted"/>
<reference evidence="3" key="1">
    <citation type="journal article" date="2019" name="Int. J. Syst. Evol. Microbiol.">
        <title>The Global Catalogue of Microorganisms (GCM) 10K type strain sequencing project: providing services to taxonomists for standard genome sequencing and annotation.</title>
        <authorList>
            <consortium name="The Broad Institute Genomics Platform"/>
            <consortium name="The Broad Institute Genome Sequencing Center for Infectious Disease"/>
            <person name="Wu L."/>
            <person name="Ma J."/>
        </authorList>
    </citation>
    <scope>NUCLEOTIDE SEQUENCE [LARGE SCALE GENOMIC DNA]</scope>
    <source>
        <strain evidence="3">NBRC 106396</strain>
    </source>
</reference>
<dbReference type="PANTHER" id="PTHR43591:SF110">
    <property type="entry name" value="RHODANESE DOMAIN-CONTAINING PROTEIN"/>
    <property type="match status" value="1"/>
</dbReference>
<keyword evidence="3" id="KW-1185">Reference proteome</keyword>
<sequence>MMNEQYQNSENLDIRIQIHQNYSTNPEDWHMWLFDQYDIKPGSRILELGCGNGVFWQKNRDRVPKHWSITLSDLSEGMLSDTQSALQPLSNFQYKQINIEDIPFETNTFDVVIANHMLYHVPNRERGLAEVRRVLKDGGVFYSSTIGNEHMQEFGMLLQEFDEAINFSAAYDQARTFGLENGRSQLAPHFHHIELKPFPGDLNITTVSAVVDYLRSTQTEAKAKLTGTTLKAFEHFLRSKMDENGGSIKITKSTGLFASK</sequence>
<dbReference type="GO" id="GO:0008168">
    <property type="term" value="F:methyltransferase activity"/>
    <property type="evidence" value="ECO:0007669"/>
    <property type="project" value="UniProtKB-KW"/>
</dbReference>
<dbReference type="InterPro" id="IPR013216">
    <property type="entry name" value="Methyltransf_11"/>
</dbReference>
<dbReference type="EC" id="2.1.1.-" evidence="2"/>
<dbReference type="Proteomes" id="UP001596549">
    <property type="component" value="Unassembled WGS sequence"/>
</dbReference>
<name>A0ABW2NSK9_9BACL</name>
<dbReference type="Gene3D" id="3.40.50.150">
    <property type="entry name" value="Vaccinia Virus protein VP39"/>
    <property type="match status" value="1"/>
</dbReference>
<keyword evidence="2" id="KW-0808">Transferase</keyword>
<evidence type="ECO:0000313" key="2">
    <source>
        <dbReference type="EMBL" id="MFC7373465.1"/>
    </source>
</evidence>
<dbReference type="PANTHER" id="PTHR43591">
    <property type="entry name" value="METHYLTRANSFERASE"/>
    <property type="match status" value="1"/>
</dbReference>
<dbReference type="RefSeq" id="WP_379751430.1">
    <property type="nucleotide sequence ID" value="NZ_JBHTCP010000052.1"/>
</dbReference>
<dbReference type="Pfam" id="PF08241">
    <property type="entry name" value="Methyltransf_11"/>
    <property type="match status" value="1"/>
</dbReference>
<keyword evidence="2" id="KW-0489">Methyltransferase</keyword>
<gene>
    <name evidence="2" type="ORF">ACFQPF_17630</name>
</gene>
<feature type="domain" description="Methyltransferase type 11" evidence="1">
    <location>
        <begin position="46"/>
        <end position="142"/>
    </location>
</feature>
<evidence type="ECO:0000259" key="1">
    <source>
        <dbReference type="Pfam" id="PF08241"/>
    </source>
</evidence>
<dbReference type="CDD" id="cd02440">
    <property type="entry name" value="AdoMet_MTases"/>
    <property type="match status" value="1"/>
</dbReference>